<dbReference type="SUPFAM" id="SSF109604">
    <property type="entry name" value="HD-domain/PDEase-like"/>
    <property type="match status" value="1"/>
</dbReference>
<organism evidence="2 3">
    <name type="scientific">Desulfobotulus mexicanus</name>
    <dbReference type="NCBI Taxonomy" id="2586642"/>
    <lineage>
        <taxon>Bacteria</taxon>
        <taxon>Pseudomonadati</taxon>
        <taxon>Thermodesulfobacteriota</taxon>
        <taxon>Desulfobacteria</taxon>
        <taxon>Desulfobacterales</taxon>
        <taxon>Desulfobacteraceae</taxon>
        <taxon>Desulfobotulus</taxon>
    </lineage>
</organism>
<gene>
    <name evidence="2" type="ORF">FIM25_06450</name>
</gene>
<accession>A0A5Q4VDN1</accession>
<name>A0A5Q4VDN1_9BACT</name>
<feature type="domain" description="HD-GYP" evidence="1">
    <location>
        <begin position="182"/>
        <end position="407"/>
    </location>
</feature>
<dbReference type="PANTHER" id="PTHR43155">
    <property type="entry name" value="CYCLIC DI-GMP PHOSPHODIESTERASE PA4108-RELATED"/>
    <property type="match status" value="1"/>
</dbReference>
<proteinExistence type="predicted"/>
<dbReference type="InterPro" id="IPR006674">
    <property type="entry name" value="HD_domain"/>
</dbReference>
<protein>
    <submittedName>
        <fullName evidence="2">HD domain-containing protein</fullName>
    </submittedName>
</protein>
<dbReference type="SUPFAM" id="SSF55781">
    <property type="entry name" value="GAF domain-like"/>
    <property type="match status" value="1"/>
</dbReference>
<dbReference type="PROSITE" id="PS51832">
    <property type="entry name" value="HD_GYP"/>
    <property type="match status" value="1"/>
</dbReference>
<dbReference type="Gene3D" id="3.30.450.40">
    <property type="match status" value="1"/>
</dbReference>
<dbReference type="RefSeq" id="WP_139447501.1">
    <property type="nucleotide sequence ID" value="NZ_VDMB01000006.1"/>
</dbReference>
<evidence type="ECO:0000259" key="1">
    <source>
        <dbReference type="PROSITE" id="PS51832"/>
    </source>
</evidence>
<comment type="caution">
    <text evidence="2">The sequence shown here is derived from an EMBL/GenBank/DDBJ whole genome shotgun (WGS) entry which is preliminary data.</text>
</comment>
<keyword evidence="3" id="KW-1185">Reference proteome</keyword>
<dbReference type="InterPro" id="IPR003018">
    <property type="entry name" value="GAF"/>
</dbReference>
<dbReference type="InterPro" id="IPR037522">
    <property type="entry name" value="HD_GYP_dom"/>
</dbReference>
<sequence length="407" mass="46730">MHENEQRNRLLQLGCDLGAIQDLDILMERILTEARTFVHGDAGSIYIREKDTLRFAYTQNDTLQRKLAKDEKLLYTSFTLPIDDRSIAGYVALHNQALCIDDVYQIPETAPYRFSRSFDIRAHYRSRSMYTLPLRDINQKVLGVLQILNPMGPENMVRPFKNKDTRILKHFASIASMALERASLTRSILLRMIQMAEMRDPKETGAHVNRVASYSVLLYEAWAKRRGMDKTVIERQRDRLRMAAMLHDVGKVAIPDGILKKPGRLTEEEFETMKTHTFHGARLFLDVHSDFDNDAAEVALTHHERWDGKGYPGHTDITTGLPLPEKTDGSGKALGLKGEEIPIFGRIVSLADVYDALSHQRVYKKAWKEERVLEVIREGKGTQFDPELVEIFFDILDGFQQISQRFP</sequence>
<dbReference type="EMBL" id="VDMB01000006">
    <property type="protein sequence ID" value="TYT75036.1"/>
    <property type="molecule type" value="Genomic_DNA"/>
</dbReference>
<reference evidence="2 3" key="1">
    <citation type="submission" date="2019-06" db="EMBL/GenBank/DDBJ databases">
        <title>Desulfobotulus mexicanus sp. nov., a novel sulfate-reducing bacterium isolated from the sediment of an alkaline crater lake in Mexico.</title>
        <authorList>
            <person name="Hirschler-Rea A."/>
        </authorList>
    </citation>
    <scope>NUCLEOTIDE SEQUENCE [LARGE SCALE GENOMIC DNA]</scope>
    <source>
        <strain evidence="2 3">PAR22N</strain>
    </source>
</reference>
<dbReference type="InterPro" id="IPR003607">
    <property type="entry name" value="HD/PDEase_dom"/>
</dbReference>
<dbReference type="Pfam" id="PF01966">
    <property type="entry name" value="HD"/>
    <property type="match status" value="1"/>
</dbReference>
<evidence type="ECO:0000313" key="2">
    <source>
        <dbReference type="EMBL" id="TYT75036.1"/>
    </source>
</evidence>
<dbReference type="SMART" id="SM00471">
    <property type="entry name" value="HDc"/>
    <property type="match status" value="1"/>
</dbReference>
<dbReference type="InterPro" id="IPR029016">
    <property type="entry name" value="GAF-like_dom_sf"/>
</dbReference>
<dbReference type="Pfam" id="PF01590">
    <property type="entry name" value="GAF"/>
    <property type="match status" value="1"/>
</dbReference>
<dbReference type="OrthoDB" id="9764337at2"/>
<dbReference type="SMART" id="SM00065">
    <property type="entry name" value="GAF"/>
    <property type="match status" value="1"/>
</dbReference>
<dbReference type="AlphaFoldDB" id="A0A5Q4VDN1"/>
<dbReference type="Proteomes" id="UP000321899">
    <property type="component" value="Unassembled WGS sequence"/>
</dbReference>
<dbReference type="CDD" id="cd00077">
    <property type="entry name" value="HDc"/>
    <property type="match status" value="1"/>
</dbReference>
<dbReference type="Gene3D" id="1.10.3210.10">
    <property type="entry name" value="Hypothetical protein af1432"/>
    <property type="match status" value="1"/>
</dbReference>
<dbReference type="PANTHER" id="PTHR43155:SF2">
    <property type="entry name" value="CYCLIC DI-GMP PHOSPHODIESTERASE PA4108"/>
    <property type="match status" value="1"/>
</dbReference>
<evidence type="ECO:0000313" key="3">
    <source>
        <dbReference type="Proteomes" id="UP000321899"/>
    </source>
</evidence>